<evidence type="ECO:0000259" key="8">
    <source>
        <dbReference type="PROSITE" id="PS50109"/>
    </source>
</evidence>
<feature type="domain" description="Histidine kinase" evidence="8">
    <location>
        <begin position="246"/>
        <end position="463"/>
    </location>
</feature>
<evidence type="ECO:0000256" key="2">
    <source>
        <dbReference type="ARBA" id="ARBA00012438"/>
    </source>
</evidence>
<feature type="transmembrane region" description="Helical" evidence="7">
    <location>
        <begin position="206"/>
        <end position="225"/>
    </location>
</feature>
<name>A0ABS3FM38_9CYAN</name>
<reference evidence="9 10" key="1">
    <citation type="submission" date="2021-03" db="EMBL/GenBank/DDBJ databases">
        <title>Metabolic Capacity of the Antarctic Cyanobacterium Phormidium pseudopriestleyi that Sustains Oxygenic Photosynthesis in the Presence of Hydrogen Sulfide.</title>
        <authorList>
            <person name="Lumian J.E."/>
            <person name="Jungblut A.D."/>
            <person name="Dillon M.L."/>
            <person name="Hawes I."/>
            <person name="Doran P.T."/>
            <person name="Mackey T.J."/>
            <person name="Dick G.J."/>
            <person name="Grettenberger C.L."/>
            <person name="Sumner D.Y."/>
        </authorList>
    </citation>
    <scope>NUCLEOTIDE SEQUENCE [LARGE SCALE GENOMIC DNA]</scope>
    <source>
        <strain evidence="9 10">FRX01</strain>
    </source>
</reference>
<dbReference type="PANTHER" id="PTHR43711">
    <property type="entry name" value="TWO-COMPONENT HISTIDINE KINASE"/>
    <property type="match status" value="1"/>
</dbReference>
<comment type="catalytic activity">
    <reaction evidence="1">
        <text>ATP + protein L-histidine = ADP + protein N-phospho-L-histidine.</text>
        <dbReference type="EC" id="2.7.13.3"/>
    </reaction>
</comment>
<keyword evidence="3" id="KW-0597">Phosphoprotein</keyword>
<dbReference type="InterPro" id="IPR050736">
    <property type="entry name" value="Sensor_HK_Regulatory"/>
</dbReference>
<comment type="caution">
    <text evidence="9">The sequence shown here is derived from an EMBL/GenBank/DDBJ whole genome shotgun (WGS) entry which is preliminary data.</text>
</comment>
<dbReference type="CDD" id="cd00082">
    <property type="entry name" value="HisKA"/>
    <property type="match status" value="1"/>
</dbReference>
<dbReference type="RefSeq" id="WP_207086728.1">
    <property type="nucleotide sequence ID" value="NZ_JAFLQW010000082.1"/>
</dbReference>
<dbReference type="SMART" id="SM00387">
    <property type="entry name" value="HATPase_c"/>
    <property type="match status" value="1"/>
</dbReference>
<evidence type="ECO:0000256" key="1">
    <source>
        <dbReference type="ARBA" id="ARBA00000085"/>
    </source>
</evidence>
<evidence type="ECO:0000256" key="3">
    <source>
        <dbReference type="ARBA" id="ARBA00022553"/>
    </source>
</evidence>
<sequence length="463" mass="51468">MPISQQISNRQFSRLQTRLLLSYLLVIATILGVFSTAVYALVVRDRHQQLNASVHQMAGTSASTLEIIQHEYQELTTEDKYKGYIPRNADGSFVPISLFQLMGKYQADSMPTFVYNPLTPQRQAVEWFDSKKTLIVREGRLFPSESLPNTISPKGQLISQKSKSLRSFILPVYSTAKSGRSQLLGYVRATESTNLLNADLRRFRQGLIAGVAIVSGLVTMGGFWLTRESLKPILQSFEQLKQFTSDASHELRGPLTAIRASIAVMQSHPERVHPADVEKLKAIASASVQMSQLVDDLLLLARMDRQAPDLAAWRQIALDEILEDLVDLYSDRARETNISLQSQLIPNLEVYADAFQLSRLLTNLLTNALQYTPSGGSVTVSLQRRRTHALIRVEDTGIGIAPEQLPHIFDRFWRADQARSQHQGGSGLGLAIAKTIAQTHGGDIIVHSQLGQGSCFQVKIPLP</sequence>
<dbReference type="PANTHER" id="PTHR43711:SF1">
    <property type="entry name" value="HISTIDINE KINASE 1"/>
    <property type="match status" value="1"/>
</dbReference>
<keyword evidence="10" id="KW-1185">Reference proteome</keyword>
<evidence type="ECO:0000256" key="7">
    <source>
        <dbReference type="SAM" id="Phobius"/>
    </source>
</evidence>
<accession>A0ABS3FM38</accession>
<dbReference type="InterPro" id="IPR036097">
    <property type="entry name" value="HisK_dim/P_sf"/>
</dbReference>
<dbReference type="Gene3D" id="3.30.565.10">
    <property type="entry name" value="Histidine kinase-like ATPase, C-terminal domain"/>
    <property type="match status" value="1"/>
</dbReference>
<proteinExistence type="predicted"/>
<dbReference type="InterPro" id="IPR003594">
    <property type="entry name" value="HATPase_dom"/>
</dbReference>
<dbReference type="Proteomes" id="UP000664844">
    <property type="component" value="Unassembled WGS sequence"/>
</dbReference>
<keyword evidence="7" id="KW-0472">Membrane</keyword>
<dbReference type="InterPro" id="IPR036890">
    <property type="entry name" value="HATPase_C_sf"/>
</dbReference>
<dbReference type="CDD" id="cd00075">
    <property type="entry name" value="HATPase"/>
    <property type="match status" value="1"/>
</dbReference>
<dbReference type="GO" id="GO:0016301">
    <property type="term" value="F:kinase activity"/>
    <property type="evidence" value="ECO:0007669"/>
    <property type="project" value="UniProtKB-KW"/>
</dbReference>
<evidence type="ECO:0000256" key="5">
    <source>
        <dbReference type="ARBA" id="ARBA00022777"/>
    </source>
</evidence>
<feature type="transmembrane region" description="Helical" evidence="7">
    <location>
        <begin position="20"/>
        <end position="42"/>
    </location>
</feature>
<protein>
    <recommendedName>
        <fullName evidence="2">histidine kinase</fullName>
        <ecNumber evidence="2">2.7.13.3</ecNumber>
    </recommendedName>
</protein>
<dbReference type="InterPro" id="IPR005467">
    <property type="entry name" value="His_kinase_dom"/>
</dbReference>
<dbReference type="InterPro" id="IPR003661">
    <property type="entry name" value="HisK_dim/P_dom"/>
</dbReference>
<evidence type="ECO:0000256" key="4">
    <source>
        <dbReference type="ARBA" id="ARBA00022679"/>
    </source>
</evidence>
<dbReference type="EC" id="2.7.13.3" evidence="2"/>
<gene>
    <name evidence="9" type="ORF">J0895_03410</name>
</gene>
<dbReference type="InterPro" id="IPR004358">
    <property type="entry name" value="Sig_transdc_His_kin-like_C"/>
</dbReference>
<evidence type="ECO:0000313" key="9">
    <source>
        <dbReference type="EMBL" id="MBO0348164.1"/>
    </source>
</evidence>
<evidence type="ECO:0000256" key="6">
    <source>
        <dbReference type="ARBA" id="ARBA00023012"/>
    </source>
</evidence>
<keyword evidence="7" id="KW-1133">Transmembrane helix</keyword>
<keyword evidence="7" id="KW-0812">Transmembrane</keyword>
<keyword evidence="5 9" id="KW-0418">Kinase</keyword>
<dbReference type="PRINTS" id="PR00344">
    <property type="entry name" value="BCTRLSENSOR"/>
</dbReference>
<evidence type="ECO:0000313" key="10">
    <source>
        <dbReference type="Proteomes" id="UP000664844"/>
    </source>
</evidence>
<dbReference type="Pfam" id="PF02518">
    <property type="entry name" value="HATPase_c"/>
    <property type="match status" value="1"/>
</dbReference>
<organism evidence="9 10">
    <name type="scientific">Phormidium pseudopriestleyi FRX01</name>
    <dbReference type="NCBI Taxonomy" id="1759528"/>
    <lineage>
        <taxon>Bacteria</taxon>
        <taxon>Bacillati</taxon>
        <taxon>Cyanobacteriota</taxon>
        <taxon>Cyanophyceae</taxon>
        <taxon>Oscillatoriophycideae</taxon>
        <taxon>Oscillatoriales</taxon>
        <taxon>Oscillatoriaceae</taxon>
        <taxon>Phormidium</taxon>
    </lineage>
</organism>
<keyword evidence="6" id="KW-0902">Two-component regulatory system</keyword>
<dbReference type="EMBL" id="JAFLQW010000082">
    <property type="protein sequence ID" value="MBO0348164.1"/>
    <property type="molecule type" value="Genomic_DNA"/>
</dbReference>
<dbReference type="SMART" id="SM00388">
    <property type="entry name" value="HisKA"/>
    <property type="match status" value="1"/>
</dbReference>
<dbReference type="Pfam" id="PF00512">
    <property type="entry name" value="HisKA"/>
    <property type="match status" value="1"/>
</dbReference>
<dbReference type="SUPFAM" id="SSF47384">
    <property type="entry name" value="Homodimeric domain of signal transducing histidine kinase"/>
    <property type="match status" value="1"/>
</dbReference>
<dbReference type="SUPFAM" id="SSF55874">
    <property type="entry name" value="ATPase domain of HSP90 chaperone/DNA topoisomerase II/histidine kinase"/>
    <property type="match status" value="1"/>
</dbReference>
<keyword evidence="4" id="KW-0808">Transferase</keyword>
<dbReference type="Gene3D" id="1.10.287.130">
    <property type="match status" value="1"/>
</dbReference>
<dbReference type="PROSITE" id="PS50109">
    <property type="entry name" value="HIS_KIN"/>
    <property type="match status" value="1"/>
</dbReference>